<dbReference type="GO" id="GO:0010073">
    <property type="term" value="P:meristem maintenance"/>
    <property type="evidence" value="ECO:0007669"/>
    <property type="project" value="InterPro"/>
</dbReference>
<evidence type="ECO:0000313" key="3">
    <source>
        <dbReference type="EMBL" id="RYR65085.1"/>
    </source>
</evidence>
<accession>A0A445DPH9</accession>
<feature type="domain" description="Aminotransferase-like plant mobile" evidence="2">
    <location>
        <begin position="61"/>
        <end position="147"/>
    </location>
</feature>
<name>A0A445DPH9_ARAHY</name>
<gene>
    <name evidence="3" type="ORF">Ahy_A03g011076</name>
</gene>
<feature type="domain" description="Aminotransferase-like plant mobile" evidence="2">
    <location>
        <begin position="164"/>
        <end position="261"/>
    </location>
</feature>
<dbReference type="InterPro" id="IPR019557">
    <property type="entry name" value="AminoTfrase-like_pln_mobile"/>
</dbReference>
<protein>
    <recommendedName>
        <fullName evidence="2">Aminotransferase-like plant mobile domain-containing protein</fullName>
    </recommendedName>
</protein>
<evidence type="ECO:0000259" key="2">
    <source>
        <dbReference type="Pfam" id="PF10536"/>
    </source>
</evidence>
<keyword evidence="4" id="KW-1185">Reference proteome</keyword>
<evidence type="ECO:0000313" key="4">
    <source>
        <dbReference type="Proteomes" id="UP000289738"/>
    </source>
</evidence>
<dbReference type="EMBL" id="SDMP01000003">
    <property type="protein sequence ID" value="RYR65085.1"/>
    <property type="molecule type" value="Genomic_DNA"/>
</dbReference>
<evidence type="ECO:0000256" key="1">
    <source>
        <dbReference type="SAM" id="MobiDB-lite"/>
    </source>
</evidence>
<reference evidence="3 4" key="1">
    <citation type="submission" date="2019-01" db="EMBL/GenBank/DDBJ databases">
        <title>Sequencing of cultivated peanut Arachis hypogaea provides insights into genome evolution and oil improvement.</title>
        <authorList>
            <person name="Chen X."/>
        </authorList>
    </citation>
    <scope>NUCLEOTIDE SEQUENCE [LARGE SCALE GENOMIC DNA]</scope>
    <source>
        <strain evidence="4">cv. Fuhuasheng</strain>
        <tissue evidence="3">Leaves</tissue>
    </source>
</reference>
<feature type="region of interest" description="Disordered" evidence="1">
    <location>
        <begin position="434"/>
        <end position="472"/>
    </location>
</feature>
<dbReference type="AlphaFoldDB" id="A0A445DPH9"/>
<dbReference type="PANTHER" id="PTHR46033">
    <property type="entry name" value="PROTEIN MAIN-LIKE 2"/>
    <property type="match status" value="1"/>
</dbReference>
<proteinExistence type="predicted"/>
<comment type="caution">
    <text evidence="3">The sequence shown here is derived from an EMBL/GenBank/DDBJ whole genome shotgun (WGS) entry which is preliminary data.</text>
</comment>
<dbReference type="PANTHER" id="PTHR46033:SF8">
    <property type="entry name" value="PROTEIN MAINTENANCE OF MERISTEMS-LIKE"/>
    <property type="match status" value="1"/>
</dbReference>
<dbReference type="InterPro" id="IPR044824">
    <property type="entry name" value="MAIN-like"/>
</dbReference>
<organism evidence="3 4">
    <name type="scientific">Arachis hypogaea</name>
    <name type="common">Peanut</name>
    <dbReference type="NCBI Taxonomy" id="3818"/>
    <lineage>
        <taxon>Eukaryota</taxon>
        <taxon>Viridiplantae</taxon>
        <taxon>Streptophyta</taxon>
        <taxon>Embryophyta</taxon>
        <taxon>Tracheophyta</taxon>
        <taxon>Spermatophyta</taxon>
        <taxon>Magnoliopsida</taxon>
        <taxon>eudicotyledons</taxon>
        <taxon>Gunneridae</taxon>
        <taxon>Pentapetalae</taxon>
        <taxon>rosids</taxon>
        <taxon>fabids</taxon>
        <taxon>Fabales</taxon>
        <taxon>Fabaceae</taxon>
        <taxon>Papilionoideae</taxon>
        <taxon>50 kb inversion clade</taxon>
        <taxon>dalbergioids sensu lato</taxon>
        <taxon>Dalbergieae</taxon>
        <taxon>Pterocarpus clade</taxon>
        <taxon>Arachis</taxon>
    </lineage>
</organism>
<dbReference type="Pfam" id="PF10536">
    <property type="entry name" value="PMD"/>
    <property type="match status" value="2"/>
</dbReference>
<sequence length="472" mass="53831">MVRDYTKPEDHIIEYLDHPQFAIINLLPRKLDPPDTFNEVAASTLALTGDTEPCDTQESLERYVRAHIFCVLDTIVFPDKSTVSLNSKFLPLLRDFPRISGYSWGAASLAHLYRSLCRASQYNCKKMDGPLILLFVWAWERMPFLAPIPRDQLGNIVGIPDGLAPHMVMCSTQSPLMSFECIEWHATDRVRRQFGMQQLLPGPAFDLGCDHCKRLTGAQNHEWGQIYSQWVNRWTSDRYNTLQLGEEIIDFHPLPVYYDWYTQQYEIHLRLSDRVLGEEVGADEPQQQQEEPADSHQEVPAYEHHYQVPEYEHQFQDPAYAQQFQDPAYVQQFQDPAYAQQWPTYHGRRATSGHTSDFDFDHSTGHVDLPGPSAPPRGQLFDLNEYLQQEEGDLGYDLQHWYDLGGSSAPGMSGIGLYDTGCASMTDFDSGPDVDSGLDAGVSQGHPYNLRTQTAPSNKYTPSLYSKKVPRK</sequence>
<feature type="compositionally biased region" description="Polar residues" evidence="1">
    <location>
        <begin position="450"/>
        <end position="464"/>
    </location>
</feature>
<dbReference type="Proteomes" id="UP000289738">
    <property type="component" value="Chromosome A03"/>
</dbReference>